<reference evidence="12 13" key="1">
    <citation type="submission" date="2016-01" db="EMBL/GenBank/DDBJ databases">
        <title>Complete genome sequence of strain Lentibacillus amyloliquefaciens LAM0015T isolated from saline sediment.</title>
        <authorList>
            <person name="Wang J.-L."/>
            <person name="He M.-X."/>
        </authorList>
    </citation>
    <scope>NUCLEOTIDE SEQUENCE [LARGE SCALE GENOMIC DNA]</scope>
    <source>
        <strain evidence="12 13">LAM0015</strain>
    </source>
</reference>
<evidence type="ECO:0000256" key="8">
    <source>
        <dbReference type="ARBA" id="ARBA00023152"/>
    </source>
</evidence>
<dbReference type="Proteomes" id="UP000050331">
    <property type="component" value="Chromosome"/>
</dbReference>
<dbReference type="GO" id="GO:0003872">
    <property type="term" value="F:6-phosphofructokinase activity"/>
    <property type="evidence" value="ECO:0007669"/>
    <property type="project" value="UniProtKB-UniRule"/>
</dbReference>
<dbReference type="GO" id="GO:0005945">
    <property type="term" value="C:6-phosphofructokinase complex"/>
    <property type="evidence" value="ECO:0007669"/>
    <property type="project" value="TreeGrafter"/>
</dbReference>
<feature type="binding site" evidence="9">
    <location>
        <position position="103"/>
    </location>
    <ligand>
        <name>Mg(2+)</name>
        <dbReference type="ChEBI" id="CHEBI:18420"/>
        <note>catalytic</note>
    </ligand>
</feature>
<dbReference type="UniPathway" id="UPA00109">
    <property type="reaction ID" value="UER00182"/>
</dbReference>
<feature type="binding site" evidence="9">
    <location>
        <begin position="131"/>
        <end position="133"/>
    </location>
    <ligand>
        <name>substrate</name>
    </ligand>
</feature>
<evidence type="ECO:0000256" key="9">
    <source>
        <dbReference type="HAMAP-Rule" id="MF_01978"/>
    </source>
</evidence>
<dbReference type="GO" id="GO:0070095">
    <property type="term" value="F:fructose-6-phosphate binding"/>
    <property type="evidence" value="ECO:0007669"/>
    <property type="project" value="TreeGrafter"/>
</dbReference>
<keyword evidence="5 9" id="KW-0479">Metal-binding</keyword>
<keyword evidence="8 9" id="KW-0324">Glycolysis</keyword>
<feature type="site" description="Important for catalytic activity; stabilizes the transition state when the phosphoryl donor is PPi" evidence="9">
    <location>
        <position position="130"/>
    </location>
</feature>
<dbReference type="PRINTS" id="PR00476">
    <property type="entry name" value="PHFRCTKINASE"/>
</dbReference>
<feature type="binding site" evidence="9">
    <location>
        <position position="235"/>
    </location>
    <ligand>
        <name>substrate</name>
    </ligand>
</feature>
<keyword evidence="13" id="KW-1185">Reference proteome</keyword>
<comment type="similarity">
    <text evidence="9">Belongs to the phosphofructokinase type A (PFKA) family. PPi-dependent PFK group II subfamily. Clade 'B2' sub-subfamily.</text>
</comment>
<comment type="subunit">
    <text evidence="9">Homodimer.</text>
</comment>
<name>A0A0U4FWK9_9BACI</name>
<feature type="compositionally biased region" description="Polar residues" evidence="10">
    <location>
        <begin position="381"/>
        <end position="395"/>
    </location>
</feature>
<dbReference type="InterPro" id="IPR000023">
    <property type="entry name" value="Phosphofructokinase_dom"/>
</dbReference>
<dbReference type="GO" id="GO:0030388">
    <property type="term" value="P:fructose 1,6-bisphosphate metabolic process"/>
    <property type="evidence" value="ECO:0007669"/>
    <property type="project" value="TreeGrafter"/>
</dbReference>
<dbReference type="Pfam" id="PF00365">
    <property type="entry name" value="PFK"/>
    <property type="match status" value="1"/>
</dbReference>
<comment type="activity regulation">
    <text evidence="9">Non-allosteric.</text>
</comment>
<proteinExistence type="inferred from homology"/>
<feature type="active site" description="Proton acceptor" evidence="9">
    <location>
        <position position="133"/>
    </location>
</feature>
<evidence type="ECO:0000256" key="5">
    <source>
        <dbReference type="ARBA" id="ARBA00022723"/>
    </source>
</evidence>
<dbReference type="GO" id="GO:0048029">
    <property type="term" value="F:monosaccharide binding"/>
    <property type="evidence" value="ECO:0007669"/>
    <property type="project" value="TreeGrafter"/>
</dbReference>
<dbReference type="GO" id="GO:0046872">
    <property type="term" value="F:metal ion binding"/>
    <property type="evidence" value="ECO:0007669"/>
    <property type="project" value="UniProtKB-KW"/>
</dbReference>
<dbReference type="GO" id="GO:0016208">
    <property type="term" value="F:AMP binding"/>
    <property type="evidence" value="ECO:0007669"/>
    <property type="project" value="TreeGrafter"/>
</dbReference>
<dbReference type="NCBIfam" id="NF010675">
    <property type="entry name" value="PRK14072.1"/>
    <property type="match status" value="1"/>
</dbReference>
<evidence type="ECO:0000256" key="3">
    <source>
        <dbReference type="ARBA" id="ARBA00022490"/>
    </source>
</evidence>
<dbReference type="PIRSF" id="PIRSF036483">
    <property type="entry name" value="PFK_XF0274"/>
    <property type="match status" value="1"/>
</dbReference>
<dbReference type="InterPro" id="IPR022953">
    <property type="entry name" value="ATP_PFK"/>
</dbReference>
<dbReference type="AlphaFoldDB" id="A0A0U4FWK9"/>
<evidence type="ECO:0000256" key="6">
    <source>
        <dbReference type="ARBA" id="ARBA00022777"/>
    </source>
</evidence>
<keyword evidence="7 9" id="KW-0460">Magnesium</keyword>
<dbReference type="GO" id="GO:0006002">
    <property type="term" value="P:fructose 6-phosphate metabolic process"/>
    <property type="evidence" value="ECO:0007669"/>
    <property type="project" value="InterPro"/>
</dbReference>
<feature type="region of interest" description="Disordered" evidence="10">
    <location>
        <begin position="375"/>
        <end position="395"/>
    </location>
</feature>
<dbReference type="InterPro" id="IPR035966">
    <property type="entry name" value="PKF_sf"/>
</dbReference>
<dbReference type="Gene3D" id="3.40.50.460">
    <property type="entry name" value="Phosphofructokinase domain"/>
    <property type="match status" value="1"/>
</dbReference>
<evidence type="ECO:0000256" key="7">
    <source>
        <dbReference type="ARBA" id="ARBA00022842"/>
    </source>
</evidence>
<feature type="binding site" evidence="9">
    <location>
        <position position="11"/>
    </location>
    <ligand>
        <name>diphosphate</name>
        <dbReference type="ChEBI" id="CHEBI:33019"/>
    </ligand>
</feature>
<dbReference type="KEGG" id="lao:AOX59_17145"/>
<evidence type="ECO:0000313" key="12">
    <source>
        <dbReference type="EMBL" id="ALX50149.1"/>
    </source>
</evidence>
<feature type="binding site" evidence="9">
    <location>
        <begin position="178"/>
        <end position="180"/>
    </location>
    <ligand>
        <name>substrate</name>
    </ligand>
</feature>
<dbReference type="SUPFAM" id="SSF53784">
    <property type="entry name" value="Phosphofructokinase"/>
    <property type="match status" value="1"/>
</dbReference>
<dbReference type="Gene3D" id="3.40.50.450">
    <property type="match status" value="1"/>
</dbReference>
<dbReference type="GO" id="GO:0061621">
    <property type="term" value="P:canonical glycolysis"/>
    <property type="evidence" value="ECO:0007669"/>
    <property type="project" value="TreeGrafter"/>
</dbReference>
<protein>
    <recommendedName>
        <fullName evidence="9">Pyrophosphate--fructose 6-phosphate 1-phosphotransferase</fullName>
        <ecNumber evidence="9">2.7.1.90</ecNumber>
    </recommendedName>
    <alternativeName>
        <fullName evidence="9">6-phosphofructokinase, pyrophosphate dependent</fullName>
    </alternativeName>
    <alternativeName>
        <fullName evidence="9">PPi-dependent phosphofructokinase</fullName>
        <shortName evidence="9">PPi-PFK</shortName>
    </alternativeName>
    <alternativeName>
        <fullName evidence="9">Pyrophosphate-dependent 6-phosphofructose-1-kinase</fullName>
    </alternativeName>
</protein>
<sequence length="395" mass="43003">MKHIAIGQAGGPTAVLNATLAGFVRALNQKCSLTFIMNGYEGLVKEYFLHADDDVISRVIAHEKVPGAALGAGRYPLSEEQMVQSVRTLRKFQIDTLVFIGGNGTMEALAKIKAEADRQSYPLQTLGLPKTVDNDLGGTDHSPGFGSAAKYVAQVTRDMGRDILAMNNFEQVRILETMGRNAGWLAAASGLLKEHAEDGPHFIGLPEKPLNPDFLFNQISESVKCYGAALIVVSEGVRWEKGNRVIRDQVNGRPILGGISQAIEQTIRDNMGVMVRSELLGMNQRSCAAAVSPTDFHEAVQVGKVGARWLFDGASDVMVALQRAGGPDYAIDFSPVSSQTVVQKGERQLPDKFLNDLNAYNEWLRPLVGERLPVYPPPLQGRQNNGHIRIGSQQK</sequence>
<comment type="cofactor">
    <cofactor evidence="1 9">
        <name>Mg(2+)</name>
        <dbReference type="ChEBI" id="CHEBI:18420"/>
    </cofactor>
</comment>
<dbReference type="OrthoDB" id="9802503at2"/>
<keyword evidence="6 9" id="KW-0418">Kinase</keyword>
<dbReference type="InterPro" id="IPR011404">
    <property type="entry name" value="PPi-PFK"/>
</dbReference>
<comment type="function">
    <text evidence="9">Catalyzes the phosphorylation of D-fructose 6-phosphate, the first committing step of glycolysis. Uses inorganic phosphate (PPi) as phosphoryl donor instead of ATP like common ATP-dependent phosphofructokinases (ATP-PFKs), which renders the reaction reversible, and can thus function both in glycolysis and gluconeogenesis. Consistently, PPi-PFK can replace the enzymes of both the forward (ATP-PFK) and reverse (fructose-bisphosphatase (FBPase)) reactions.</text>
</comment>
<dbReference type="RefSeq" id="WP_068447354.1">
    <property type="nucleotide sequence ID" value="NZ_CP013862.1"/>
</dbReference>
<gene>
    <name evidence="9" type="primary">pfp</name>
    <name evidence="12" type="ORF">AOX59_17145</name>
</gene>
<evidence type="ECO:0000259" key="11">
    <source>
        <dbReference type="Pfam" id="PF00365"/>
    </source>
</evidence>
<evidence type="ECO:0000256" key="10">
    <source>
        <dbReference type="SAM" id="MobiDB-lite"/>
    </source>
</evidence>
<evidence type="ECO:0000256" key="1">
    <source>
        <dbReference type="ARBA" id="ARBA00001946"/>
    </source>
</evidence>
<dbReference type="GO" id="GO:0047334">
    <property type="term" value="F:diphosphate-fructose-6-phosphate 1-phosphotransferase activity"/>
    <property type="evidence" value="ECO:0007669"/>
    <property type="project" value="UniProtKB-EC"/>
</dbReference>
<keyword evidence="4 9" id="KW-0808">Transferase</keyword>
<organism evidence="12 13">
    <name type="scientific">Lentibacillus amyloliquefaciens</name>
    <dbReference type="NCBI Taxonomy" id="1472767"/>
    <lineage>
        <taxon>Bacteria</taxon>
        <taxon>Bacillati</taxon>
        <taxon>Bacillota</taxon>
        <taxon>Bacilli</taxon>
        <taxon>Bacillales</taxon>
        <taxon>Bacillaceae</taxon>
        <taxon>Lentibacillus</taxon>
    </lineage>
</organism>
<comment type="pathway">
    <text evidence="2 9">Carbohydrate degradation; glycolysis; D-glyceraldehyde 3-phosphate and glycerone phosphate from D-glucose: step 3/4.</text>
</comment>
<dbReference type="EMBL" id="CP013862">
    <property type="protein sequence ID" value="ALX50149.1"/>
    <property type="molecule type" value="Genomic_DNA"/>
</dbReference>
<evidence type="ECO:0000313" key="13">
    <source>
        <dbReference type="Proteomes" id="UP000050331"/>
    </source>
</evidence>
<comment type="subcellular location">
    <subcellularLocation>
        <location evidence="9">Cytoplasm</location>
    </subcellularLocation>
</comment>
<keyword evidence="3 9" id="KW-0963">Cytoplasm</keyword>
<dbReference type="HAMAP" id="MF_01978">
    <property type="entry name" value="Phosphofructokinase_II_B2"/>
    <property type="match status" value="1"/>
</dbReference>
<evidence type="ECO:0000256" key="2">
    <source>
        <dbReference type="ARBA" id="ARBA00004679"/>
    </source>
</evidence>
<comment type="catalytic activity">
    <reaction evidence="9">
        <text>beta-D-fructose 6-phosphate + diphosphate = beta-D-fructose 1,6-bisphosphate + phosphate + H(+)</text>
        <dbReference type="Rhea" id="RHEA:13613"/>
        <dbReference type="ChEBI" id="CHEBI:15378"/>
        <dbReference type="ChEBI" id="CHEBI:32966"/>
        <dbReference type="ChEBI" id="CHEBI:33019"/>
        <dbReference type="ChEBI" id="CHEBI:43474"/>
        <dbReference type="ChEBI" id="CHEBI:57634"/>
        <dbReference type="EC" id="2.7.1.90"/>
    </reaction>
</comment>
<dbReference type="PANTHER" id="PTHR13697">
    <property type="entry name" value="PHOSPHOFRUCTOKINASE"/>
    <property type="match status" value="1"/>
</dbReference>
<feature type="domain" description="Phosphofructokinase" evidence="11">
    <location>
        <begin position="4"/>
        <end position="299"/>
    </location>
</feature>
<dbReference type="PANTHER" id="PTHR13697:SF52">
    <property type="entry name" value="ATP-DEPENDENT 6-PHOSPHOFRUCTOKINASE 3"/>
    <property type="match status" value="1"/>
</dbReference>
<accession>A0A0U4FWK9</accession>
<evidence type="ECO:0000256" key="4">
    <source>
        <dbReference type="ARBA" id="ARBA00022679"/>
    </source>
</evidence>
<dbReference type="EC" id="2.7.1.90" evidence="9"/>
<comment type="caution">
    <text evidence="9">Lacks conserved residue(s) required for the propagation of feature annotation.</text>
</comment>
<dbReference type="GO" id="GO:0005524">
    <property type="term" value="F:ATP binding"/>
    <property type="evidence" value="ECO:0007669"/>
    <property type="project" value="TreeGrafter"/>
</dbReference>
<dbReference type="STRING" id="1472767.AOX59_17145"/>
<dbReference type="GO" id="GO:0042802">
    <property type="term" value="F:identical protein binding"/>
    <property type="evidence" value="ECO:0007669"/>
    <property type="project" value="TreeGrafter"/>
</dbReference>